<dbReference type="AlphaFoldDB" id="A0A1F8BZZ5"/>
<dbReference type="STRING" id="1802525.A2975_00915"/>
<gene>
    <name evidence="2" type="ORF">A2975_00915</name>
</gene>
<keyword evidence="1" id="KW-0812">Transmembrane</keyword>
<dbReference type="PANTHER" id="PTHR35279:SF1">
    <property type="entry name" value="ARABINANASE_LEVANSUCRASE_INVERTASE"/>
    <property type="match status" value="1"/>
</dbReference>
<comment type="caution">
    <text evidence="2">The sequence shown here is derived from an EMBL/GenBank/DDBJ whole genome shotgun (WGS) entry which is preliminary data.</text>
</comment>
<evidence type="ECO:0000313" key="3">
    <source>
        <dbReference type="Proteomes" id="UP000178429"/>
    </source>
</evidence>
<sequence length="320" mass="35144">MAKKPEILQKGVVGILVIVIVVALAGVAFVAWKSLSSTKGSSSGGSGTETWTETGAAIAGNFADADVVDLENGKFRMYYSAEPETPNFQGQVYSATSGDGIKWAKEDGTRITSAIFPSVIKLPDGRYRMYFQDQQLIKSAISSDGLTWEKEAGTRIDATNPSELTLSSVVAPTVIKSGNEYLMVYGGVINQTYTKEKVPSRDTHLLLWATSKDGLTFDKKGIALDSRNDVFKGWQDGPELMQWDDGSIRLYLWGYFGVYMSTFEKGGFSEPKFVFYGPNFDEKALFPPSPPGDPTLAKIAGTWNMYYGYHTKGIYRAVLR</sequence>
<proteinExistence type="predicted"/>
<evidence type="ECO:0000313" key="2">
    <source>
        <dbReference type="EMBL" id="OGM69656.1"/>
    </source>
</evidence>
<accession>A0A1F8BZZ5</accession>
<evidence type="ECO:0008006" key="4">
    <source>
        <dbReference type="Google" id="ProtNLM"/>
    </source>
</evidence>
<feature type="transmembrane region" description="Helical" evidence="1">
    <location>
        <begin position="12"/>
        <end position="32"/>
    </location>
</feature>
<dbReference type="Gene3D" id="2.115.10.20">
    <property type="entry name" value="Glycosyl hydrolase domain, family 43"/>
    <property type="match status" value="1"/>
</dbReference>
<organism evidence="2 3">
    <name type="scientific">Candidatus Woesebacteria bacterium RIFCSPLOWO2_01_FULL_44_14</name>
    <dbReference type="NCBI Taxonomy" id="1802525"/>
    <lineage>
        <taxon>Bacteria</taxon>
        <taxon>Candidatus Woeseibacteriota</taxon>
    </lineage>
</organism>
<keyword evidence="1" id="KW-0472">Membrane</keyword>
<protein>
    <recommendedName>
        <fullName evidence="4">Glycosyl hydrolase family 32 N-terminal domain-containing protein</fullName>
    </recommendedName>
</protein>
<reference evidence="2 3" key="1">
    <citation type="journal article" date="2016" name="Nat. Commun.">
        <title>Thousands of microbial genomes shed light on interconnected biogeochemical processes in an aquifer system.</title>
        <authorList>
            <person name="Anantharaman K."/>
            <person name="Brown C.T."/>
            <person name="Hug L.A."/>
            <person name="Sharon I."/>
            <person name="Castelle C.J."/>
            <person name="Probst A.J."/>
            <person name="Thomas B.C."/>
            <person name="Singh A."/>
            <person name="Wilkins M.J."/>
            <person name="Karaoz U."/>
            <person name="Brodie E.L."/>
            <person name="Williams K.H."/>
            <person name="Hubbard S.S."/>
            <person name="Banfield J.F."/>
        </authorList>
    </citation>
    <scope>NUCLEOTIDE SEQUENCE [LARGE SCALE GENOMIC DNA]</scope>
</reference>
<evidence type="ECO:0000256" key="1">
    <source>
        <dbReference type="SAM" id="Phobius"/>
    </source>
</evidence>
<name>A0A1F8BZZ5_9BACT</name>
<keyword evidence="1" id="KW-1133">Transmembrane helix</keyword>
<dbReference type="SUPFAM" id="SSF75005">
    <property type="entry name" value="Arabinanase/levansucrase/invertase"/>
    <property type="match status" value="2"/>
</dbReference>
<dbReference type="Proteomes" id="UP000178429">
    <property type="component" value="Unassembled WGS sequence"/>
</dbReference>
<dbReference type="PANTHER" id="PTHR35279">
    <property type="match status" value="1"/>
</dbReference>
<dbReference type="EMBL" id="MGHL01000010">
    <property type="protein sequence ID" value="OGM69656.1"/>
    <property type="molecule type" value="Genomic_DNA"/>
</dbReference>
<dbReference type="InterPro" id="IPR023296">
    <property type="entry name" value="Glyco_hydro_beta-prop_sf"/>
</dbReference>